<feature type="region of interest" description="Disordered" evidence="1">
    <location>
        <begin position="1550"/>
        <end position="1571"/>
    </location>
</feature>
<feature type="compositionally biased region" description="Basic and acidic residues" evidence="1">
    <location>
        <begin position="2130"/>
        <end position="2167"/>
    </location>
</feature>
<feature type="compositionally biased region" description="Basic and acidic residues" evidence="1">
    <location>
        <begin position="3306"/>
        <end position="3326"/>
    </location>
</feature>
<evidence type="ECO:0000313" key="3">
    <source>
        <dbReference type="Proteomes" id="UP001307889"/>
    </source>
</evidence>
<feature type="compositionally biased region" description="Basic and acidic residues" evidence="1">
    <location>
        <begin position="1132"/>
        <end position="1159"/>
    </location>
</feature>
<name>A0ABN7A511_9HEMI</name>
<feature type="region of interest" description="Disordered" evidence="1">
    <location>
        <begin position="3930"/>
        <end position="4190"/>
    </location>
</feature>
<feature type="region of interest" description="Disordered" evidence="1">
    <location>
        <begin position="4224"/>
        <end position="4358"/>
    </location>
</feature>
<feature type="compositionally biased region" description="Basic and acidic residues" evidence="1">
    <location>
        <begin position="3897"/>
        <end position="3909"/>
    </location>
</feature>
<feature type="compositionally biased region" description="Basic and acidic residues" evidence="1">
    <location>
        <begin position="3018"/>
        <end position="3052"/>
    </location>
</feature>
<feature type="region of interest" description="Disordered" evidence="1">
    <location>
        <begin position="626"/>
        <end position="646"/>
    </location>
</feature>
<feature type="compositionally biased region" description="Basic and acidic residues" evidence="1">
    <location>
        <begin position="1238"/>
        <end position="1252"/>
    </location>
</feature>
<feature type="compositionally biased region" description="Basic and acidic residues" evidence="1">
    <location>
        <begin position="2619"/>
        <end position="2657"/>
    </location>
</feature>
<feature type="compositionally biased region" description="Basic and acidic residues" evidence="1">
    <location>
        <begin position="2000"/>
        <end position="2023"/>
    </location>
</feature>
<feature type="compositionally biased region" description="Basic and acidic residues" evidence="1">
    <location>
        <begin position="1393"/>
        <end position="1411"/>
    </location>
</feature>
<feature type="region of interest" description="Disordered" evidence="1">
    <location>
        <begin position="2000"/>
        <end position="2031"/>
    </location>
</feature>
<feature type="compositionally biased region" description="Basic and acidic residues" evidence="1">
    <location>
        <begin position="3214"/>
        <end position="3242"/>
    </location>
</feature>
<feature type="compositionally biased region" description="Basic and acidic residues" evidence="1">
    <location>
        <begin position="3360"/>
        <end position="3384"/>
    </location>
</feature>
<feature type="compositionally biased region" description="Basic and acidic residues" evidence="1">
    <location>
        <begin position="626"/>
        <end position="637"/>
    </location>
</feature>
<feature type="compositionally biased region" description="Basic and acidic residues" evidence="1">
    <location>
        <begin position="3073"/>
        <end position="3086"/>
    </location>
</feature>
<feature type="compositionally biased region" description="Basic and acidic residues" evidence="1">
    <location>
        <begin position="3502"/>
        <end position="3527"/>
    </location>
</feature>
<feature type="region of interest" description="Disordered" evidence="1">
    <location>
        <begin position="3360"/>
        <end position="3473"/>
    </location>
</feature>
<feature type="compositionally biased region" description="Basic and acidic residues" evidence="1">
    <location>
        <begin position="3258"/>
        <end position="3295"/>
    </location>
</feature>
<feature type="compositionally biased region" description="Basic and acidic residues" evidence="1">
    <location>
        <begin position="1174"/>
        <end position="1213"/>
    </location>
</feature>
<feature type="compositionally biased region" description="Basic and acidic residues" evidence="1">
    <location>
        <begin position="1637"/>
        <end position="1652"/>
    </location>
</feature>
<feature type="compositionally biased region" description="Polar residues" evidence="1">
    <location>
        <begin position="491"/>
        <end position="500"/>
    </location>
</feature>
<feature type="compositionally biased region" description="Basic and acidic residues" evidence="1">
    <location>
        <begin position="2465"/>
        <end position="2513"/>
    </location>
</feature>
<feature type="region of interest" description="Disordered" evidence="1">
    <location>
        <begin position="1172"/>
        <end position="1272"/>
    </location>
</feature>
<feature type="region of interest" description="Disordered" evidence="1">
    <location>
        <begin position="1127"/>
        <end position="1159"/>
    </location>
</feature>
<feature type="compositionally biased region" description="Basic and acidic residues" evidence="1">
    <location>
        <begin position="3687"/>
        <end position="3727"/>
    </location>
</feature>
<organism evidence="2 3">
    <name type="scientific">Nesidiocoris tenuis</name>
    <dbReference type="NCBI Taxonomy" id="355587"/>
    <lineage>
        <taxon>Eukaryota</taxon>
        <taxon>Metazoa</taxon>
        <taxon>Ecdysozoa</taxon>
        <taxon>Arthropoda</taxon>
        <taxon>Hexapoda</taxon>
        <taxon>Insecta</taxon>
        <taxon>Pterygota</taxon>
        <taxon>Neoptera</taxon>
        <taxon>Paraneoptera</taxon>
        <taxon>Hemiptera</taxon>
        <taxon>Heteroptera</taxon>
        <taxon>Panheteroptera</taxon>
        <taxon>Cimicomorpha</taxon>
        <taxon>Miridae</taxon>
        <taxon>Dicyphina</taxon>
        <taxon>Nesidiocoris</taxon>
    </lineage>
</organism>
<feature type="compositionally biased region" description="Basic and acidic residues" evidence="1">
    <location>
        <begin position="3114"/>
        <end position="3182"/>
    </location>
</feature>
<feature type="compositionally biased region" description="Basic and acidic residues" evidence="1">
    <location>
        <begin position="2577"/>
        <end position="2589"/>
    </location>
</feature>
<feature type="compositionally biased region" description="Polar residues" evidence="1">
    <location>
        <begin position="781"/>
        <end position="795"/>
    </location>
</feature>
<proteinExistence type="predicted"/>
<feature type="compositionally biased region" description="Basic and acidic residues" evidence="1">
    <location>
        <begin position="2333"/>
        <end position="2369"/>
    </location>
</feature>
<feature type="compositionally biased region" description="Basic and acidic residues" evidence="1">
    <location>
        <begin position="575"/>
        <end position="592"/>
    </location>
</feature>
<feature type="compositionally biased region" description="Basic and acidic residues" evidence="1">
    <location>
        <begin position="2521"/>
        <end position="2540"/>
    </location>
</feature>
<feature type="region of interest" description="Disordered" evidence="1">
    <location>
        <begin position="1610"/>
        <end position="1658"/>
    </location>
</feature>
<feature type="compositionally biased region" description="Basic and acidic residues" evidence="1">
    <location>
        <begin position="2073"/>
        <end position="2098"/>
    </location>
</feature>
<feature type="compositionally biased region" description="Low complexity" evidence="1">
    <location>
        <begin position="2606"/>
        <end position="2616"/>
    </location>
</feature>
<dbReference type="Proteomes" id="UP001307889">
    <property type="component" value="Chromosome 1"/>
</dbReference>
<feature type="compositionally biased region" description="Basic and acidic residues" evidence="1">
    <location>
        <begin position="4326"/>
        <end position="4358"/>
    </location>
</feature>
<feature type="compositionally biased region" description="Low complexity" evidence="1">
    <location>
        <begin position="1254"/>
        <end position="1271"/>
    </location>
</feature>
<feature type="compositionally biased region" description="Basic and acidic residues" evidence="1">
    <location>
        <begin position="1434"/>
        <end position="1445"/>
    </location>
</feature>
<feature type="compositionally biased region" description="Basic and acidic residues" evidence="1">
    <location>
        <begin position="3404"/>
        <end position="3467"/>
    </location>
</feature>
<evidence type="ECO:0000256" key="1">
    <source>
        <dbReference type="SAM" id="MobiDB-lite"/>
    </source>
</evidence>
<feature type="compositionally biased region" description="Basic and acidic residues" evidence="1">
    <location>
        <begin position="472"/>
        <end position="490"/>
    </location>
</feature>
<feature type="compositionally biased region" description="Basic and acidic residues" evidence="1">
    <location>
        <begin position="4123"/>
        <end position="4163"/>
    </location>
</feature>
<feature type="compositionally biased region" description="Basic and acidic residues" evidence="1">
    <location>
        <begin position="2233"/>
        <end position="2253"/>
    </location>
</feature>
<feature type="compositionally biased region" description="Basic and acidic residues" evidence="1">
    <location>
        <begin position="4171"/>
        <end position="4185"/>
    </location>
</feature>
<feature type="compositionally biased region" description="Basic and acidic residues" evidence="1">
    <location>
        <begin position="3972"/>
        <end position="4092"/>
    </location>
</feature>
<dbReference type="EMBL" id="AP028909">
    <property type="protein sequence ID" value="BES87250.1"/>
    <property type="molecule type" value="Genomic_DNA"/>
</dbReference>
<feature type="compositionally biased region" description="Basic and acidic residues" evidence="1">
    <location>
        <begin position="3645"/>
        <end position="3663"/>
    </location>
</feature>
<feature type="region of interest" description="Disordered" evidence="1">
    <location>
        <begin position="1066"/>
        <end position="1090"/>
    </location>
</feature>
<feature type="compositionally biased region" description="Basic and acidic residues" evidence="1">
    <location>
        <begin position="3796"/>
        <end position="3815"/>
    </location>
</feature>
<feature type="region of interest" description="Disordered" evidence="1">
    <location>
        <begin position="1306"/>
        <end position="1533"/>
    </location>
</feature>
<feature type="compositionally biased region" description="Basic and acidic residues" evidence="1">
    <location>
        <begin position="3575"/>
        <end position="3611"/>
    </location>
</feature>
<feature type="region of interest" description="Disordered" evidence="1">
    <location>
        <begin position="1928"/>
        <end position="1967"/>
    </location>
</feature>
<feature type="compositionally biased region" description="Basic and acidic residues" evidence="1">
    <location>
        <begin position="4099"/>
        <end position="4109"/>
    </location>
</feature>
<sequence length="4358" mass="489273">MQMNCVFPHGTVATASPQDDDDSLDTDGFQEQFPLETPTPIEEGRGLGPTPPYQPPSVGAHQRESTLLQHRTRPGALHLFPVVQSSPEDEKGVKDSKYREHPKFGDVEKSKDVKRLSGGVGDEEEKEKRVNWKSPEPKEQSKPEDTHSDRGTSPLSQRPDAPDETAGGVAGPGAPGGAPTIELIIGRKEVRTNEASATSESKLTVYTAHDVEISIRSQSHISLTTTKRDLAGKKTSHTVDFDSKIDTSKDEAFEDYIIAPEKKERKKEDNVIFSSRKSIYTYDSQTSPYESPDTEYSVSHHISDTGISLTRGTITETSIAQQPGSSGVKITSDTLVMSEIEEAELTDAGLSPIQDDVIPAEMQFTDEEVKKKGQILLDKASSPLGIETESVALSPLEIGVAEISVSTDSLVHTCETGVSPIRSEDLTCVVEKESSIHEGDLEDEEPSTGDVKALVKKIEEHSQKIESPIKVARKEAPEPKTVDKTGKDSSHVTPTHTKQVVGSKIKELQKVFTQPSKDDKDYESFSSEKSFLIQEQENITIESQLTELLELEKGILSKLSQDAVDDETDSTAHSLESKPDYSDILDEPDRVHPKPTKLSLEEIFIKTESVHDVEGLRPVVDIMKKVDVDTPREKSDPDTSPSKKKLAKEIKEMVDLEFDEMERRICRSKLDVDDDFAGVCEVEEEPCVKKIVGLSREKGEVATPSEHDVKKLMSEVKGLTSQIKQEVKELKPDLTPTPEGKELSLGQSFSLDDSISEEDSRLEGESTHPNKRDETDEMPTGRTTQSSQDRLESTTVTVSKKLEDKIQHQELVSEKLIEETHVQKKDTVRTEKATITMEKAGIVEVRTIEKADFETEMKESFRQEIEKTASSTVQKSTQATDDHDYSEKHEFEAKEVLIYDKETVKEKKEEISLQGDEVHSHLASKLSETFVEKEEFGDISVKAQLDELLNLEKKLLSTITEPGHERESLGPDSLIDDSLERIQQGSSMEQEYDEQKKIKTETIRGVDIQKEEVSEKAEAQTTAAALTAVTKTEVIIKEKQTAAESTKIADSAETGDAVSLGSKILEETQKERGISKSPTETLPSGAIAQQTHEISSKITLEVRKTGVEESVHTTEKLVDEAVQLELAPTHQSIEEDKKFDSIPRTSGDHAEAEDVTAGKKVIDSIELLLSETRNLLDDKDKLDTTKSEEQTLKSQKPKESPAGKEVGESEGGVKESVSPIGAGSALVEEQTEAASTEDIAHYKVDSQIHEDESSPPTDSPSDSTSAPTVVSKSISEVAEVMEQALNEADVKIPPKEEAIKEVAIASEDEVQLQPQDKLEIKGHPDRMAKDKTQDEMAGAITMTMRSPEPTDVSKEGKIDELSTAEAEHKPISPKDSTIKEECPSVTLSLQDKMVVKPEEGQDLRDEEKVSDSKSQPCQKPTIPSEPLEQQKIVKSAEESDEHQASEEMEQIEAPLLEPEKESKEVGQYASTQSLIEESEADIPTEKETSPPLQEVVQNLDTQQDEKPRQTHQKTKQTEDQALQEDVDPVTVRPVDEISELDQVMEEEIASKDLQNTAKETPILHEPQEKVIMKDVKGEVGTHSHVIETDGEKSNDIIISNADKLTTEIVEQQKSLEEEPLEPKPLREISDVTPGSDKTQEKKSELKEKKVIGEDIGEAESADSTVSALRIFEMHEGDSQIAKLEQKEFKTIVDSEVERQVQFISTETKVLFDTLETPEQITKFDEVTKVEKSSIVTSGQERMESKFSSRITKDTKWDESTMGRLSEIENKDKLVEIIKHKDSISSSTQIISSCEKGEFESPHILHDEEVEGRVESELHDETTIDDNVSAQEDSAMKGEREQAIKTDIEQTEKTCLEQKDKIFGQREYSESMVVSSVAKREEIESITIEKISAQTISKMNFGTGIRHESNFIQTGEQNVRDVKVPDMVGLQNEEREEGITKSETEDVAREGETEEQDETELDEEPTKTTISKITVKEKIESVANETKFLETEVLKVIEVETHSKIQEHEPGDSKKPLPEEKSRITENTIQPAKTAETLTLEEAAKNEEPRLEEIEIKDKLEPGSGVDVPIDLKKLDLLKPEVKPRTTEEPVAREDEKEGQVQTEQDEEPTKTAIGKIPVEKKIQSVTAETKSPETETSKVIEVETHSKLQEHESEDSKEPLPQEKSEIPEDTIQPAKTAETLTHEEAAEDKEPGSEQVETEDKLEPESKVDTQKDLKEQDELKPEVEPQTTEKPVAREDEKEEQVRTEQDEEPTKTAIGKIPVEKKIESVTAETKSIETEISKVIEVETQSKMEEHKIEDSKEPLPQEKSKIPEGTIQPAKTAETLTLEEAAEDKEPGLEQIDTKDKLEPESKVDVPRDLKKQDQLKSELKSQTTEEPMVRKDETEEHDETALDKEPSKTTITSIKVKEKMETVTAETKSLENGISKVIEVETHSKLQEHAPEVSKEPLPKEKTEIPEDTSQTAKNAEKLTHEEAAEDKEPGSEQIDTKDKLEPESKVDAPKDLKKQDQLKPEMKPQTTEEPVVRKDETEEHGEAALDKGPSKTTITSIKVKEIIEIVTAETKSLETGISKVIKVETHSKLQEHAPEVSKEPLPQEESKIPENTSQTAKTAETLTLEEAAENKEPGSEQIDTKDKLEPESKVDAPKDLKKQDQLKSESKSQTTEEPMVRKDETEKHDETALDKEPSKTTITSIKVKEKMETVTAETKSLENGISKVIEVETHSKLQEDAPEVSKEPLPKEKTEIPEDTSQTAKNAEKLTHEEAAEDKEPGSEQIDIKDKLEPESKVDAPKDLKKQDQLKPEMKPQTTEEIKMRKDETEEHGEPTLDKGPSKTTIGKIPVEERIESVTAENKSLETEISKVIEVGTHSKLQELEPEDSKEPLPQGKSEIPEDTIQPAKTAETLTLEESAKDKEPGLKEIETKDQLEPESKVDTQKEQDQLKHEMKPQTTEKRVAREDEEEEQVRTEALTHEEAAKDEERGYERIETNDKLEPESKVDIQRDLKGQDELKPEVEPQTTEHLVAREDEKEEQVRTEQDEEPTKTTKSKIPAEKKNESVTAETKSLETEIVKVIEVETHSKIQEHEPEDSKQPLLIEKSVIPEDTTQPAKTAETLTLEEAAKDKTPGLDQIDTKDKLEPESKVDAQEDLIKQDQLKSELKSQTREGPVVRKDETEEHNETALDKEQSKTTITSIKVEEKIESVSAETKSLETEISKVIEVETHSKLQEHEPEDSKKPHPQEKSKIPGDDIQPAVTAETLTIEEAAKDEEPGWEQIETKERLEPESKFDTQKDLKEQEQLKPKVKPQTTEKPVAREDEKEEQVRTEQDEEPSKTTITSIQVEEKIESVTVETKSLKTEISKVIEVETHSKLQEHEPEDSKEPHPQEKSEISEDTIQPAKTAETLTLQEAAEDKEQGSEQIETKDELEHESKVDTQKEQNELKPEVEPQTKEKPVAREDEKEERVRTEQDEEPTKTTIGKIPVEKIIESVTAETKSLETGISKLIEVETHSKLQEYEPEDSKEPLPQEKPKIPEDAIQPTVTAETLTLEEAAKDEEPVLKQIETKDKLEPESKVDIQSYLKGQDELKPEVEPQTKEKPVAREDEKEERVRTEQDEEPTKTTIGKIPVEKIIESVTAETKSLETEISKVIEVETHSKLQEYEPEDSKEPLPQEKSGIPEDTIQPAKTAETLTLEEAAKDKEPGLEQIETKDKLEPESKVDTRKDLKEQDELKPEVKPQTSEGPEARKDETEVQDETDLHGEPTKTTLSIIPVEKKLENVTAETKILETDISKVIEVETHSKVLEHELEDSKEPLPQHESKIPKDTIQPAKSAETLTLEEAAKDKEPGLEQIETKDKLEPESKVDTQKEQDELKPEVEPQTKEKPVARKDETEGHDETALDEEQTENTKSEIPVEKKLQSVTAETKILETEISKVIEVETHSKLQEHEPQDSKEPLPQAKSVIPKDTIQPAKTAETLTLEEAAKDKEPGSEQIETKDKLEPESKVDTQKDMKEQDELKPKVEPQTKEKPVAREDEKEERVRTETHTLEEAAKNEESGLELIETKDKLEPESKVDTQKDKKEQDELKPKVEPHSKLQKHESEDATEPLPQEKSEIREDTIQPAKAAETLTLEEAAKDKEPGLEQIETKDKLEPESKVDTRKDLKQQDELKPEVKPQTSEGPEAHKDETELHEEPTKTTLSIIPVEKKLENVTADTKSLETDISKVIEVETHSKVVEHELEDSKEPLPQQESKIEKDTIQPANSAETLTLEEAAMDKEPGLEQIETKDKLEPESKVDTQKEQDELKPEVEPQTKEKPVAREDEKEEQVRTETLTPEEAAKDKEPGLEQIETKDKLEPESKIETQRERAR</sequence>
<feature type="compositionally biased region" description="Acidic residues" evidence="1">
    <location>
        <begin position="1951"/>
        <end position="1962"/>
    </location>
</feature>
<feature type="compositionally biased region" description="Basic and acidic residues" evidence="1">
    <location>
        <begin position="758"/>
        <end position="774"/>
    </location>
</feature>
<feature type="compositionally biased region" description="Basic and acidic residues" evidence="1">
    <location>
        <begin position="3543"/>
        <end position="3567"/>
    </location>
</feature>
<feature type="compositionally biased region" description="Basic and acidic residues" evidence="1">
    <location>
        <begin position="1351"/>
        <end position="1382"/>
    </location>
</feature>
<feature type="region of interest" description="Disordered" evidence="1">
    <location>
        <begin position="3073"/>
        <end position="3187"/>
    </location>
</feature>
<protein>
    <submittedName>
        <fullName evidence="2">Ankyrin 3, node of Ranvier (Ankyrin G)</fullName>
    </submittedName>
</protein>
<feature type="region of interest" description="Disordered" evidence="1">
    <location>
        <begin position="2286"/>
        <end position="2546"/>
    </location>
</feature>
<feature type="compositionally biased region" description="Basic and acidic residues" evidence="1">
    <location>
        <begin position="1613"/>
        <end position="1629"/>
    </location>
</feature>
<feature type="compositionally biased region" description="Basic and acidic residues" evidence="1">
    <location>
        <begin position="2960"/>
        <end position="3010"/>
    </location>
</feature>
<feature type="compositionally biased region" description="Basic and acidic residues" evidence="1">
    <location>
        <begin position="1936"/>
        <end position="1950"/>
    </location>
</feature>
<feature type="compositionally biased region" description="Basic and acidic residues" evidence="1">
    <location>
        <begin position="1316"/>
        <end position="1334"/>
    </location>
</feature>
<feature type="compositionally biased region" description="Polar residues" evidence="1">
    <location>
        <begin position="1076"/>
        <end position="1090"/>
    </location>
</feature>
<feature type="region of interest" description="Disordered" evidence="1">
    <location>
        <begin position="3502"/>
        <end position="3617"/>
    </location>
</feature>
<feature type="region of interest" description="Disordered" evidence="1">
    <location>
        <begin position="865"/>
        <end position="887"/>
    </location>
</feature>
<feature type="compositionally biased region" description="Low complexity" evidence="1">
    <location>
        <begin position="4113"/>
        <end position="4122"/>
    </location>
</feature>
<feature type="compositionally biased region" description="Basic and acidic residues" evidence="1">
    <location>
        <begin position="4224"/>
        <end position="4234"/>
    </location>
</feature>
<gene>
    <name evidence="2" type="ORF">NTJ_00058</name>
</gene>
<feature type="region of interest" description="Disordered" evidence="1">
    <location>
        <begin position="2073"/>
        <end position="2261"/>
    </location>
</feature>
<feature type="region of interest" description="Disordered" evidence="1">
    <location>
        <begin position="471"/>
        <end position="501"/>
    </location>
</feature>
<feature type="compositionally biased region" description="Basic and acidic residues" evidence="1">
    <location>
        <begin position="2428"/>
        <end position="2455"/>
    </location>
</feature>
<feature type="region of interest" description="Disordered" evidence="1">
    <location>
        <begin position="3796"/>
        <end position="3912"/>
    </location>
</feature>
<feature type="compositionally biased region" description="Basic and acidic residues" evidence="1">
    <location>
        <begin position="2905"/>
        <end position="2953"/>
    </location>
</feature>
<feature type="compositionally biased region" description="Basic and acidic residues" evidence="1">
    <location>
        <begin position="126"/>
        <end position="150"/>
    </location>
</feature>
<feature type="compositionally biased region" description="Basic and acidic residues" evidence="1">
    <location>
        <begin position="2286"/>
        <end position="2311"/>
    </location>
</feature>
<feature type="compositionally biased region" description="Basic and acidic residues" evidence="1">
    <location>
        <begin position="2377"/>
        <end position="2397"/>
    </location>
</feature>
<feature type="compositionally biased region" description="Basic and acidic residues" evidence="1">
    <location>
        <begin position="88"/>
        <end position="115"/>
    </location>
</feature>
<evidence type="ECO:0000313" key="2">
    <source>
        <dbReference type="EMBL" id="BES87250.1"/>
    </source>
</evidence>
<feature type="compositionally biased region" description="Basic and acidic residues" evidence="1">
    <location>
        <begin position="2867"/>
        <end position="2878"/>
    </location>
</feature>
<feature type="region of interest" description="Disordered" evidence="1">
    <location>
        <begin position="2577"/>
        <end position="2690"/>
    </location>
</feature>
<feature type="compositionally biased region" description="Basic and acidic residues" evidence="1">
    <location>
        <begin position="3930"/>
        <end position="3945"/>
    </location>
</feature>
<feature type="compositionally biased region" description="Basic and acidic residues" evidence="1">
    <location>
        <begin position="2665"/>
        <end position="2685"/>
    </location>
</feature>
<keyword evidence="3" id="KW-1185">Reference proteome</keyword>
<feature type="compositionally biased region" description="Basic and acidic residues" evidence="1">
    <location>
        <begin position="2181"/>
        <end position="2225"/>
    </location>
</feature>
<feature type="compositionally biased region" description="Basic and acidic residues" evidence="1">
    <location>
        <begin position="3735"/>
        <end position="3754"/>
    </location>
</feature>
<feature type="compositionally biased region" description="Polar residues" evidence="1">
    <location>
        <begin position="868"/>
        <end position="879"/>
    </location>
</feature>
<feature type="region of interest" description="Disordered" evidence="1">
    <location>
        <begin position="3214"/>
        <end position="3334"/>
    </location>
</feature>
<feature type="compositionally biased region" description="Basic and acidic residues" evidence="1">
    <location>
        <begin position="4263"/>
        <end position="4318"/>
    </location>
</feature>
<reference evidence="2 3" key="1">
    <citation type="submission" date="2023-09" db="EMBL/GenBank/DDBJ databases">
        <title>Nesidiocoris tenuis whole genome shotgun sequence.</title>
        <authorList>
            <person name="Shibata T."/>
            <person name="Shimoda M."/>
            <person name="Kobayashi T."/>
            <person name="Uehara T."/>
        </authorList>
    </citation>
    <scope>NUCLEOTIDE SEQUENCE [LARGE SCALE GENOMIC DNA]</scope>
    <source>
        <strain evidence="2 3">Japan</strain>
    </source>
</reference>
<feature type="region of interest" description="Disordered" evidence="1">
    <location>
        <begin position="727"/>
        <end position="795"/>
    </location>
</feature>
<accession>A0ABN7A511</accession>
<feature type="compositionally biased region" description="Basic and acidic residues" evidence="1">
    <location>
        <begin position="2753"/>
        <end position="2828"/>
    </location>
</feature>
<feature type="region of interest" description="Disordered" evidence="1">
    <location>
        <begin position="562"/>
        <end position="592"/>
    </location>
</feature>
<feature type="compositionally biased region" description="Basic and acidic residues" evidence="1">
    <location>
        <begin position="1561"/>
        <end position="1571"/>
    </location>
</feature>
<feature type="compositionally biased region" description="Basic and acidic residues" evidence="1">
    <location>
        <begin position="2719"/>
        <end position="2743"/>
    </location>
</feature>
<feature type="compositionally biased region" description="Basic and acidic residues" evidence="1">
    <location>
        <begin position="3831"/>
        <end position="3889"/>
    </location>
</feature>
<feature type="region of interest" description="Disordered" evidence="1">
    <location>
        <begin position="2719"/>
        <end position="2846"/>
    </location>
</feature>
<feature type="region of interest" description="Disordered" evidence="1">
    <location>
        <begin position="3645"/>
        <end position="3759"/>
    </location>
</feature>
<feature type="region of interest" description="Disordered" evidence="1">
    <location>
        <begin position="1"/>
        <end position="183"/>
    </location>
</feature>
<feature type="region of interest" description="Disordered" evidence="1">
    <location>
        <begin position="2864"/>
        <end position="3059"/>
    </location>
</feature>